<dbReference type="Gene3D" id="1.20.120.1780">
    <property type="entry name" value="UbiA prenyltransferase"/>
    <property type="match status" value="1"/>
</dbReference>
<feature type="transmembrane region" description="Helical" evidence="12">
    <location>
        <begin position="293"/>
        <end position="314"/>
    </location>
</feature>
<dbReference type="AlphaFoldDB" id="A0A6V8LXA1"/>
<feature type="transmembrane region" description="Helical" evidence="12">
    <location>
        <begin position="40"/>
        <end position="66"/>
    </location>
</feature>
<feature type="transmembrane region" description="Helical" evidence="12">
    <location>
        <begin position="193"/>
        <end position="214"/>
    </location>
</feature>
<evidence type="ECO:0000256" key="8">
    <source>
        <dbReference type="ARBA" id="ARBA00022692"/>
    </source>
</evidence>
<evidence type="ECO:0000313" key="13">
    <source>
        <dbReference type="EMBL" id="GFK95211.1"/>
    </source>
</evidence>
<feature type="transmembrane region" description="Helical" evidence="12">
    <location>
        <begin position="262"/>
        <end position="281"/>
    </location>
</feature>
<keyword evidence="4" id="KW-1003">Cell membrane</keyword>
<keyword evidence="5" id="KW-0997">Cell inner membrane</keyword>
<comment type="cofactor">
    <cofactor evidence="1">
        <name>Mg(2+)</name>
        <dbReference type="ChEBI" id="CHEBI:18420"/>
    </cofactor>
</comment>
<dbReference type="FunFam" id="1.20.120.1780:FF:000001">
    <property type="entry name" value="4-hydroxybenzoate octaprenyltransferase"/>
    <property type="match status" value="1"/>
</dbReference>
<feature type="transmembrane region" description="Helical" evidence="12">
    <location>
        <begin position="234"/>
        <end position="256"/>
    </location>
</feature>
<sequence>MNAADPAQGSCVRPTCGRVCPPPLLKALSREKLKALAGRAALFASFVKIEHSVFALPFAYVGLFLAKRGWPGFAPFALLTLAMVAVRSYAMGVNRLMDEPFDRLNPRTQGRELVRGAITRAQGWGFVSVCAAVFVLACWGLNPLCLWLSPVVLAWAGFYSLTKRFTWLCHVVLGSVLGLAPVAGWLAVTPQFALAPVLFGLGVTCWVAGFDVLYASQDEAFDRRHALHSMPVRFGVGSALSLAALLHGQAVALFALAGWSAALGWGYFGVLALVAALLWIEHRLISENDLTRLNMAFFTLNGVVAATLFLGVLYDLFA</sequence>
<dbReference type="EC" id="2.5.1.39" evidence="11"/>
<evidence type="ECO:0000256" key="5">
    <source>
        <dbReference type="ARBA" id="ARBA00022519"/>
    </source>
</evidence>
<dbReference type="GO" id="GO:0005886">
    <property type="term" value="C:plasma membrane"/>
    <property type="evidence" value="ECO:0007669"/>
    <property type="project" value="TreeGrafter"/>
</dbReference>
<comment type="similarity">
    <text evidence="3">Belongs to the UbiA prenyltransferase family.</text>
</comment>
<comment type="subcellular location">
    <subcellularLocation>
        <location evidence="2">Membrane</location>
        <topology evidence="2">Multi-pass membrane protein</topology>
    </subcellularLocation>
</comment>
<dbReference type="EMBL" id="BLTE01000015">
    <property type="protein sequence ID" value="GFK95211.1"/>
    <property type="molecule type" value="Genomic_DNA"/>
</dbReference>
<dbReference type="Gene3D" id="1.10.357.140">
    <property type="entry name" value="UbiA prenyltransferase"/>
    <property type="match status" value="1"/>
</dbReference>
<dbReference type="Pfam" id="PF01040">
    <property type="entry name" value="UbiA"/>
    <property type="match status" value="1"/>
</dbReference>
<dbReference type="GO" id="GO:0006744">
    <property type="term" value="P:ubiquinone biosynthetic process"/>
    <property type="evidence" value="ECO:0007669"/>
    <property type="project" value="UniProtKB-KW"/>
</dbReference>
<dbReference type="InterPro" id="IPR006371">
    <property type="entry name" value="Polyprenyltransferase_UbiA-li"/>
</dbReference>
<feature type="transmembrane region" description="Helical" evidence="12">
    <location>
        <begin position="141"/>
        <end position="158"/>
    </location>
</feature>
<evidence type="ECO:0000256" key="2">
    <source>
        <dbReference type="ARBA" id="ARBA00004141"/>
    </source>
</evidence>
<dbReference type="GO" id="GO:0008412">
    <property type="term" value="F:4-hydroxybenzoate polyprenyltransferase activity"/>
    <property type="evidence" value="ECO:0007669"/>
    <property type="project" value="UniProtKB-EC"/>
</dbReference>
<evidence type="ECO:0000256" key="12">
    <source>
        <dbReference type="SAM" id="Phobius"/>
    </source>
</evidence>
<dbReference type="InterPro" id="IPR000537">
    <property type="entry name" value="UbiA_prenyltransferase"/>
</dbReference>
<evidence type="ECO:0000256" key="4">
    <source>
        <dbReference type="ARBA" id="ARBA00022475"/>
    </source>
</evidence>
<proteinExistence type="inferred from homology"/>
<comment type="caution">
    <text evidence="13">The sequence shown here is derived from an EMBL/GenBank/DDBJ whole genome shotgun (WGS) entry which is preliminary data.</text>
</comment>
<reference evidence="13 14" key="1">
    <citation type="submission" date="2020-04" db="EMBL/GenBank/DDBJ databases">
        <authorList>
            <consortium name="Desulfovibrio sp. FSS-1 genome sequencing consortium"/>
            <person name="Shimoshige H."/>
            <person name="Kobayashi H."/>
            <person name="Maekawa T."/>
        </authorList>
    </citation>
    <scope>NUCLEOTIDE SEQUENCE [LARGE SCALE GENOMIC DNA]</scope>
    <source>
        <strain evidence="13 14">SIID29052-01</strain>
    </source>
</reference>
<evidence type="ECO:0000256" key="7">
    <source>
        <dbReference type="ARBA" id="ARBA00022688"/>
    </source>
</evidence>
<dbReference type="InterPro" id="IPR039653">
    <property type="entry name" value="Prenyltransferase"/>
</dbReference>
<keyword evidence="8 12" id="KW-0812">Transmembrane</keyword>
<dbReference type="PANTHER" id="PTHR11048">
    <property type="entry name" value="PRENYLTRANSFERASES"/>
    <property type="match status" value="1"/>
</dbReference>
<evidence type="ECO:0000256" key="1">
    <source>
        <dbReference type="ARBA" id="ARBA00001946"/>
    </source>
</evidence>
<dbReference type="Proteomes" id="UP000494245">
    <property type="component" value="Unassembled WGS sequence"/>
</dbReference>
<reference evidence="13 14" key="2">
    <citation type="submission" date="2020-05" db="EMBL/GenBank/DDBJ databases">
        <title>Draft genome sequence of Desulfovibrio sp. strainFSS-1.</title>
        <authorList>
            <person name="Shimoshige H."/>
            <person name="Kobayashi H."/>
            <person name="Maekawa T."/>
        </authorList>
    </citation>
    <scope>NUCLEOTIDE SEQUENCE [LARGE SCALE GENOMIC DNA]</scope>
    <source>
        <strain evidence="13 14">SIID29052-01</strain>
    </source>
</reference>
<evidence type="ECO:0000256" key="9">
    <source>
        <dbReference type="ARBA" id="ARBA00022989"/>
    </source>
</evidence>
<gene>
    <name evidence="13" type="primary">ubiA_2</name>
    <name evidence="13" type="ORF">NNJEOMEG_03069</name>
</gene>
<keyword evidence="7" id="KW-0831">Ubiquinone biosynthesis</keyword>
<dbReference type="InterPro" id="IPR044878">
    <property type="entry name" value="UbiA_sf"/>
</dbReference>
<feature type="transmembrane region" description="Helical" evidence="12">
    <location>
        <begin position="72"/>
        <end position="92"/>
    </location>
</feature>
<evidence type="ECO:0000313" key="14">
    <source>
        <dbReference type="Proteomes" id="UP000494245"/>
    </source>
</evidence>
<accession>A0A6V8LXA1</accession>
<evidence type="ECO:0000256" key="10">
    <source>
        <dbReference type="ARBA" id="ARBA00023136"/>
    </source>
</evidence>
<evidence type="ECO:0000256" key="6">
    <source>
        <dbReference type="ARBA" id="ARBA00022679"/>
    </source>
</evidence>
<dbReference type="PANTHER" id="PTHR11048:SF28">
    <property type="entry name" value="4-HYDROXYBENZOATE POLYPRENYLTRANSFERASE, MITOCHONDRIAL"/>
    <property type="match status" value="1"/>
</dbReference>
<protein>
    <recommendedName>
        <fullName evidence="11">4-hydroxybenzoate polyprenyltransferase</fullName>
        <ecNumber evidence="11">2.5.1.39</ecNumber>
    </recommendedName>
</protein>
<keyword evidence="10 12" id="KW-0472">Membrane</keyword>
<dbReference type="FunFam" id="1.10.357.140:FF:000008">
    <property type="entry name" value="4-hydroxybenzoate octaprenyltransferase"/>
    <property type="match status" value="1"/>
</dbReference>
<dbReference type="CDD" id="cd13959">
    <property type="entry name" value="PT_UbiA_COQ2"/>
    <property type="match status" value="1"/>
</dbReference>
<name>A0A6V8LXA1_9BACT</name>
<organism evidence="13 14">
    <name type="scientific">Fundidesulfovibrio magnetotacticus</name>
    <dbReference type="NCBI Taxonomy" id="2730080"/>
    <lineage>
        <taxon>Bacteria</taxon>
        <taxon>Pseudomonadati</taxon>
        <taxon>Thermodesulfobacteriota</taxon>
        <taxon>Desulfovibrionia</taxon>
        <taxon>Desulfovibrionales</taxon>
        <taxon>Desulfovibrionaceae</taxon>
        <taxon>Fundidesulfovibrio</taxon>
    </lineage>
</organism>
<evidence type="ECO:0000256" key="3">
    <source>
        <dbReference type="ARBA" id="ARBA00005985"/>
    </source>
</evidence>
<feature type="transmembrane region" description="Helical" evidence="12">
    <location>
        <begin position="165"/>
        <end position="187"/>
    </location>
</feature>
<keyword evidence="6 13" id="KW-0808">Transferase</keyword>
<dbReference type="NCBIfam" id="TIGR01475">
    <property type="entry name" value="ubiA_other"/>
    <property type="match status" value="1"/>
</dbReference>
<keyword evidence="14" id="KW-1185">Reference proteome</keyword>
<evidence type="ECO:0000256" key="11">
    <source>
        <dbReference type="ARBA" id="ARBA00034524"/>
    </source>
</evidence>
<keyword evidence="9 12" id="KW-1133">Transmembrane helix</keyword>